<organism evidence="2 3">
    <name type="scientific">Desulfofustis glycolicus DSM 9705</name>
    <dbReference type="NCBI Taxonomy" id="1121409"/>
    <lineage>
        <taxon>Bacteria</taxon>
        <taxon>Pseudomonadati</taxon>
        <taxon>Thermodesulfobacteriota</taxon>
        <taxon>Desulfobulbia</taxon>
        <taxon>Desulfobulbales</taxon>
        <taxon>Desulfocapsaceae</taxon>
        <taxon>Desulfofustis</taxon>
    </lineage>
</organism>
<dbReference type="Proteomes" id="UP000184139">
    <property type="component" value="Unassembled WGS sequence"/>
</dbReference>
<dbReference type="OrthoDB" id="9777271at2"/>
<gene>
    <name evidence="2" type="ORF">SAMN02745124_02133</name>
</gene>
<evidence type="ECO:0000313" key="3">
    <source>
        <dbReference type="Proteomes" id="UP000184139"/>
    </source>
</evidence>
<dbReference type="PANTHER" id="PTHR39339">
    <property type="entry name" value="SLR1444 PROTEIN"/>
    <property type="match status" value="1"/>
</dbReference>
<dbReference type="SMART" id="SM00880">
    <property type="entry name" value="CHAD"/>
    <property type="match status" value="1"/>
</dbReference>
<dbReference type="PROSITE" id="PS51708">
    <property type="entry name" value="CHAD"/>
    <property type="match status" value="1"/>
</dbReference>
<dbReference type="InterPro" id="IPR038186">
    <property type="entry name" value="CHAD_dom_sf"/>
</dbReference>
<accession>A0A1M5W7S9</accession>
<sequence length="525" mass="60486">MEPLRQLALVFQPAMEAEPLIEQLRHLFIVEEQGRQDDSETFYDTFDWRLYRKQLLCVGAGRSRSLLSFDGTQHGMIDDLGPGRKFWWEMTPSEVRETLREIIDVRALLPMAALETDKRHCRLLNDDEKTVVRLTIRADVPVGDGAPDQLAKVVTIDELRGYQEAFDTVHRLCVAYGLTPLDSDSWLAQRAFSGSPRTPLDYGDKFRVELARDSDIGTAIVQICGYLLREIEFNRQGVYDDVDTEFLHDFRIAIRRTRSLLSLLKKQLPIREGSYFRREFKWLGGVTGKLRDIDVYLLQKEAYLAMLPSRLRPGLDGFFADLEQHRRHELKLLRRHLSSKRYRSLLSDWRTFLVADDSPLFGESSRKSCRELADRTIRKRFRAFLRNGEAITDDGPDSDMHNLRIQGKKLRYLLEFFRSLYDEKSLEQFVKQLKKMQDNLGDFNDLCVQEEMLGARLDGLGGNGRRVLLQAAALGGLLTVQAKKRGALRDQFAATYAAFSSSQNRELLVSLIGSDQRPEERAGRQ</sequence>
<dbReference type="InterPro" id="IPR007899">
    <property type="entry name" value="CHAD_dom"/>
</dbReference>
<dbReference type="RefSeq" id="WP_073375871.1">
    <property type="nucleotide sequence ID" value="NZ_FQXS01000011.1"/>
</dbReference>
<dbReference type="PANTHER" id="PTHR39339:SF1">
    <property type="entry name" value="CHAD DOMAIN-CONTAINING PROTEIN"/>
    <property type="match status" value="1"/>
</dbReference>
<dbReference type="EMBL" id="FQXS01000011">
    <property type="protein sequence ID" value="SHH83521.1"/>
    <property type="molecule type" value="Genomic_DNA"/>
</dbReference>
<proteinExistence type="predicted"/>
<name>A0A1M5W7S9_9BACT</name>
<dbReference type="Gene3D" id="1.40.20.10">
    <property type="entry name" value="CHAD domain"/>
    <property type="match status" value="1"/>
</dbReference>
<evidence type="ECO:0000259" key="1">
    <source>
        <dbReference type="PROSITE" id="PS51708"/>
    </source>
</evidence>
<dbReference type="Pfam" id="PF05235">
    <property type="entry name" value="CHAD"/>
    <property type="match status" value="1"/>
</dbReference>
<evidence type="ECO:0000313" key="2">
    <source>
        <dbReference type="EMBL" id="SHH83521.1"/>
    </source>
</evidence>
<protein>
    <submittedName>
        <fullName evidence="2">CHAD domain-containing protein</fullName>
    </submittedName>
</protein>
<keyword evidence="3" id="KW-1185">Reference proteome</keyword>
<dbReference type="STRING" id="1121409.SAMN02745124_02133"/>
<feature type="domain" description="CHAD" evidence="1">
    <location>
        <begin position="213"/>
        <end position="501"/>
    </location>
</feature>
<dbReference type="AlphaFoldDB" id="A0A1M5W7S9"/>
<reference evidence="2 3" key="1">
    <citation type="submission" date="2016-11" db="EMBL/GenBank/DDBJ databases">
        <authorList>
            <person name="Jaros S."/>
            <person name="Januszkiewicz K."/>
            <person name="Wedrychowicz H."/>
        </authorList>
    </citation>
    <scope>NUCLEOTIDE SEQUENCE [LARGE SCALE GENOMIC DNA]</scope>
    <source>
        <strain evidence="2 3">DSM 9705</strain>
    </source>
</reference>